<dbReference type="Proteomes" id="UP000693738">
    <property type="component" value="Unassembled WGS sequence"/>
</dbReference>
<feature type="compositionally biased region" description="Polar residues" evidence="1">
    <location>
        <begin position="192"/>
        <end position="201"/>
    </location>
</feature>
<accession>A0A8J2NDM6</accession>
<evidence type="ECO:0000313" key="2">
    <source>
        <dbReference type="EMBL" id="CAG7555279.1"/>
    </source>
</evidence>
<reference evidence="2" key="1">
    <citation type="submission" date="2021-05" db="EMBL/GenBank/DDBJ databases">
        <authorList>
            <person name="Khan N."/>
        </authorList>
    </citation>
    <scope>NUCLEOTIDE SEQUENCE</scope>
</reference>
<evidence type="ECO:0000256" key="1">
    <source>
        <dbReference type="SAM" id="MobiDB-lite"/>
    </source>
</evidence>
<gene>
    <name evidence="2" type="ORF">FEQUK3_LOCUS1008</name>
</gene>
<proteinExistence type="predicted"/>
<feature type="region of interest" description="Disordered" evidence="1">
    <location>
        <begin position="95"/>
        <end position="118"/>
    </location>
</feature>
<feature type="compositionally biased region" description="Basic and acidic residues" evidence="1">
    <location>
        <begin position="232"/>
        <end position="242"/>
    </location>
</feature>
<name>A0A8J2NDM6_FUSEQ</name>
<feature type="compositionally biased region" description="Polar residues" evidence="1">
    <location>
        <begin position="248"/>
        <end position="258"/>
    </location>
</feature>
<comment type="caution">
    <text evidence="2">The sequence shown here is derived from an EMBL/GenBank/DDBJ whole genome shotgun (WGS) entry which is preliminary data.</text>
</comment>
<feature type="region of interest" description="Disordered" evidence="1">
    <location>
        <begin position="144"/>
        <end position="276"/>
    </location>
</feature>
<evidence type="ECO:0000313" key="3">
    <source>
        <dbReference type="Proteomes" id="UP000693738"/>
    </source>
</evidence>
<sequence length="276" mass="30752">MATLRRARENPQLARIAEQVFQVARAQQVPLRRLEELEYGEDGLAVPIEELLSRVARAPDSSRRHRRDTDPEDREPRAEWDDACLRNRRRALSSAGYHADLPHPAMTPEPSNTQELSNIPPDRIFEALESVDNSISLLQAALDRRDRQAGSANRPRPQTNGQAQQQAQQGYPRGMAHLLEPQTPPQRRRSMGGSSPDLQPSTPCPIPEILDRSSVPLSAQSLAEVEQAGLGDAREESRHNADGEESDSGSSKTLSDNASEPRPEKRPRISNFDETE</sequence>
<organism evidence="2 3">
    <name type="scientific">Fusarium equiseti</name>
    <name type="common">Fusarium scirpi</name>
    <dbReference type="NCBI Taxonomy" id="61235"/>
    <lineage>
        <taxon>Eukaryota</taxon>
        <taxon>Fungi</taxon>
        <taxon>Dikarya</taxon>
        <taxon>Ascomycota</taxon>
        <taxon>Pezizomycotina</taxon>
        <taxon>Sordariomycetes</taxon>
        <taxon>Hypocreomycetidae</taxon>
        <taxon>Hypocreales</taxon>
        <taxon>Nectriaceae</taxon>
        <taxon>Fusarium</taxon>
        <taxon>Fusarium incarnatum-equiseti species complex</taxon>
    </lineage>
</organism>
<protein>
    <submittedName>
        <fullName evidence="2">Uncharacterized protein</fullName>
    </submittedName>
</protein>
<dbReference type="EMBL" id="CAJSTJ010000044">
    <property type="protein sequence ID" value="CAG7555279.1"/>
    <property type="molecule type" value="Genomic_DNA"/>
</dbReference>
<dbReference type="AlphaFoldDB" id="A0A8J2NDM6"/>
<feature type="region of interest" description="Disordered" evidence="1">
    <location>
        <begin position="57"/>
        <end position="80"/>
    </location>
</feature>